<evidence type="ECO:0000259" key="2">
    <source>
        <dbReference type="Pfam" id="PF02464"/>
    </source>
</evidence>
<accession>A0A2V1K9T4</accession>
<dbReference type="Pfam" id="PF02464">
    <property type="entry name" value="CinA"/>
    <property type="match status" value="1"/>
</dbReference>
<proteinExistence type="predicted"/>
<feature type="region of interest" description="Disordered" evidence="1">
    <location>
        <begin position="142"/>
        <end position="178"/>
    </location>
</feature>
<protein>
    <submittedName>
        <fullName evidence="3">CinA family protein</fullName>
    </submittedName>
</protein>
<evidence type="ECO:0000256" key="1">
    <source>
        <dbReference type="SAM" id="MobiDB-lite"/>
    </source>
</evidence>
<dbReference type="AlphaFoldDB" id="A0A2V1K9T4"/>
<organism evidence="3 4">
    <name type="scientific">Ancrocorticia populi</name>
    <dbReference type="NCBI Taxonomy" id="2175228"/>
    <lineage>
        <taxon>Bacteria</taxon>
        <taxon>Bacillati</taxon>
        <taxon>Actinomycetota</taxon>
        <taxon>Actinomycetes</taxon>
        <taxon>Actinomycetales</taxon>
        <taxon>Actinomycetaceae</taxon>
        <taxon>Ancrocorticia</taxon>
    </lineage>
</organism>
<dbReference type="OrthoDB" id="1253990at2"/>
<dbReference type="NCBIfam" id="TIGR00199">
    <property type="entry name" value="PncC_domain"/>
    <property type="match status" value="1"/>
</dbReference>
<dbReference type="RefSeq" id="WP_109094031.1">
    <property type="nucleotide sequence ID" value="NZ_QETB01000004.1"/>
</dbReference>
<sequence length="178" mass="18728">MKQELDELVASVADAVRCAGASVASCESLTGGRIAVALSSAEQAADWYRGGIVAYQSGLKHGLLDTPDGPVVTADTATRMAYSAAQLLHADYTVAVTGVGGPDPQEGWPAGTVYIATSTYGESSGADLHHFDGGPIEVMKQTVRGRSKHSSRRSSAPHQSRVSRFFRAPELLRKSPAR</sequence>
<dbReference type="InterPro" id="IPR008136">
    <property type="entry name" value="CinA_C"/>
</dbReference>
<evidence type="ECO:0000313" key="4">
    <source>
        <dbReference type="Proteomes" id="UP000245283"/>
    </source>
</evidence>
<dbReference type="Proteomes" id="UP000245283">
    <property type="component" value="Unassembled WGS sequence"/>
</dbReference>
<feature type="domain" description="CinA C-terminal" evidence="2">
    <location>
        <begin position="7"/>
        <end position="144"/>
    </location>
</feature>
<dbReference type="SUPFAM" id="SSF142433">
    <property type="entry name" value="CinA-like"/>
    <property type="match status" value="1"/>
</dbReference>
<evidence type="ECO:0000313" key="3">
    <source>
        <dbReference type="EMBL" id="PWF26204.1"/>
    </source>
</evidence>
<comment type="caution">
    <text evidence="3">The sequence shown here is derived from an EMBL/GenBank/DDBJ whole genome shotgun (WGS) entry which is preliminary data.</text>
</comment>
<name>A0A2V1K9T4_9ACTO</name>
<keyword evidence="4" id="KW-1185">Reference proteome</keyword>
<gene>
    <name evidence="3" type="ORF">DD236_09065</name>
</gene>
<dbReference type="EMBL" id="QETB01000004">
    <property type="protein sequence ID" value="PWF26204.1"/>
    <property type="molecule type" value="Genomic_DNA"/>
</dbReference>
<reference evidence="4" key="1">
    <citation type="submission" date="2018-05" db="EMBL/GenBank/DDBJ databases">
        <authorList>
            <person name="Li Y."/>
        </authorList>
    </citation>
    <scope>NUCLEOTIDE SEQUENCE [LARGE SCALE GENOMIC DNA]</scope>
    <source>
        <strain evidence="4">sk1b4</strain>
    </source>
</reference>
<dbReference type="Gene3D" id="3.90.950.20">
    <property type="entry name" value="CinA-like"/>
    <property type="match status" value="1"/>
</dbReference>
<feature type="compositionally biased region" description="Basic residues" evidence="1">
    <location>
        <begin position="143"/>
        <end position="152"/>
    </location>
</feature>
<dbReference type="InterPro" id="IPR036653">
    <property type="entry name" value="CinA-like_C"/>
</dbReference>